<gene>
    <name evidence="1" type="ORF">AS52_00512</name>
</gene>
<evidence type="ECO:0000313" key="2">
    <source>
        <dbReference type="Proteomes" id="UP000036410"/>
    </source>
</evidence>
<dbReference type="EMBL" id="CP010586">
    <property type="protein sequence ID" value="AKP75500.1"/>
    <property type="molecule type" value="Genomic_DNA"/>
</dbReference>
<sequence>MLSLLGFGIIATFLSFQVGLWDNYCHDDYSHFNECYFILESYHKKEADYHKAIGSHM</sequence>
<proteinExistence type="predicted"/>
<accession>A0A806TCB7</accession>
<dbReference type="AlphaFoldDB" id="A0A806TCB7"/>
<organism evidence="1 2">
    <name type="scientific">Priestia megaterium Q3</name>
    <dbReference type="NCBI Taxonomy" id="1452722"/>
    <lineage>
        <taxon>Bacteria</taxon>
        <taxon>Bacillati</taxon>
        <taxon>Bacillota</taxon>
        <taxon>Bacilli</taxon>
        <taxon>Bacillales</taxon>
        <taxon>Bacillaceae</taxon>
        <taxon>Priestia</taxon>
    </lineage>
</organism>
<evidence type="ECO:0000313" key="1">
    <source>
        <dbReference type="EMBL" id="AKP75500.1"/>
    </source>
</evidence>
<reference evidence="1 2" key="1">
    <citation type="submission" date="2015-01" db="EMBL/GenBank/DDBJ databases">
        <title>Genome sequence of bacillus megaterium Q3.</title>
        <authorList>
            <person name="Wang Y."/>
            <person name="Luo K."/>
            <person name="Bai L."/>
            <person name="Luo F."/>
        </authorList>
    </citation>
    <scope>NUCLEOTIDE SEQUENCE [LARGE SCALE GENOMIC DNA]</scope>
    <source>
        <strain evidence="1 2">Q3</strain>
    </source>
</reference>
<name>A0A806TCB7_PRIMG</name>
<protein>
    <submittedName>
        <fullName evidence="1">Uncharacterized protein</fullName>
    </submittedName>
</protein>
<dbReference type="Proteomes" id="UP000036410">
    <property type="component" value="Chromosome"/>
</dbReference>